<dbReference type="PANTHER" id="PTHR43473:SF2">
    <property type="entry name" value="MAGNESIUM-CHELATASE SUBUNIT CHLD, CHLOROPLASTIC"/>
    <property type="match status" value="1"/>
</dbReference>
<dbReference type="EMBL" id="JBHTND010000100">
    <property type="protein sequence ID" value="MFD1304223.1"/>
    <property type="molecule type" value="Genomic_DNA"/>
</dbReference>
<proteinExistence type="predicted"/>
<dbReference type="PANTHER" id="PTHR43473">
    <property type="entry name" value="MAGNESIUM-CHELATASE SUBUNIT CHLD, CHLOROPLASTIC"/>
    <property type="match status" value="1"/>
</dbReference>
<gene>
    <name evidence="2" type="primary">bchD</name>
    <name evidence="2" type="ORF">ACFQ4G_21995</name>
</gene>
<feature type="non-terminal residue" evidence="2">
    <location>
        <position position="175"/>
    </location>
</feature>
<dbReference type="Proteomes" id="UP001597176">
    <property type="component" value="Unassembled WGS sequence"/>
</dbReference>
<comment type="caution">
    <text evidence="2">The sequence shown here is derived from an EMBL/GenBank/DDBJ whole genome shotgun (WGS) entry which is preliminary data.</text>
</comment>
<evidence type="ECO:0000313" key="2">
    <source>
        <dbReference type="EMBL" id="MFD1304223.1"/>
    </source>
</evidence>
<name>A0ABW3X439_9HYPH</name>
<accession>A0ABW3X439</accession>
<organism evidence="2 3">
    <name type="scientific">Methylobacterium marchantiae</name>
    <dbReference type="NCBI Taxonomy" id="600331"/>
    <lineage>
        <taxon>Bacteria</taxon>
        <taxon>Pseudomonadati</taxon>
        <taxon>Pseudomonadota</taxon>
        <taxon>Alphaproteobacteria</taxon>
        <taxon>Hyphomicrobiales</taxon>
        <taxon>Methylobacteriaceae</taxon>
        <taxon>Methylobacterium</taxon>
    </lineage>
</organism>
<feature type="domain" description="ChlI/MoxR AAA lid" evidence="1">
    <location>
        <begin position="118"/>
        <end position="175"/>
    </location>
</feature>
<evidence type="ECO:0000313" key="3">
    <source>
        <dbReference type="Proteomes" id="UP001597176"/>
    </source>
</evidence>
<dbReference type="Gene3D" id="1.10.8.80">
    <property type="entry name" value="Magnesium chelatase subunit I, C-Terminal domain"/>
    <property type="match status" value="1"/>
</dbReference>
<dbReference type="Pfam" id="PF17863">
    <property type="entry name" value="AAA_lid_2"/>
    <property type="match status" value="1"/>
</dbReference>
<dbReference type="SUPFAM" id="SSF52540">
    <property type="entry name" value="P-loop containing nucleoside triphosphate hydrolases"/>
    <property type="match status" value="1"/>
</dbReference>
<sequence length="175" mass="17579">GRPVAQAGLLAEADGGLVVAAMAARMGQGPAAHLAAALDTGLLRVERDGLAEVRPARFGLILLDEGIGEDEAVPATLADRLAFHLDLTDVALKETAPSPSAGAEGTGDDAGSGDDHLAALCRTASALGVASLRGPLLALRVARLIAALDGRSDLRESDAVEAAGLVLAPRATRLP</sequence>
<protein>
    <submittedName>
        <fullName evidence="2">Magnesium chelatase ATPase subunit D</fullName>
    </submittedName>
</protein>
<evidence type="ECO:0000259" key="1">
    <source>
        <dbReference type="Pfam" id="PF17863"/>
    </source>
</evidence>
<reference evidence="3" key="1">
    <citation type="journal article" date="2019" name="Int. J. Syst. Evol. Microbiol.">
        <title>The Global Catalogue of Microorganisms (GCM) 10K type strain sequencing project: providing services to taxonomists for standard genome sequencing and annotation.</title>
        <authorList>
            <consortium name="The Broad Institute Genomics Platform"/>
            <consortium name="The Broad Institute Genome Sequencing Center for Infectious Disease"/>
            <person name="Wu L."/>
            <person name="Ma J."/>
        </authorList>
    </citation>
    <scope>NUCLEOTIDE SEQUENCE [LARGE SCALE GENOMIC DNA]</scope>
    <source>
        <strain evidence="3">CCUG 56108</strain>
    </source>
</reference>
<feature type="non-terminal residue" evidence="2">
    <location>
        <position position="1"/>
    </location>
</feature>
<dbReference type="InterPro" id="IPR041628">
    <property type="entry name" value="ChlI/MoxR_AAA_lid"/>
</dbReference>
<keyword evidence="3" id="KW-1185">Reference proteome</keyword>
<dbReference type="InterPro" id="IPR027417">
    <property type="entry name" value="P-loop_NTPase"/>
</dbReference>